<dbReference type="Pfam" id="PF01545">
    <property type="entry name" value="Cation_efflux"/>
    <property type="match status" value="1"/>
</dbReference>
<organism evidence="10 11">
    <name type="scientific">Bombilactobacillus mellifer</name>
    <dbReference type="NCBI Taxonomy" id="1218492"/>
    <lineage>
        <taxon>Bacteria</taxon>
        <taxon>Bacillati</taxon>
        <taxon>Bacillota</taxon>
        <taxon>Bacilli</taxon>
        <taxon>Lactobacillales</taxon>
        <taxon>Lactobacillaceae</taxon>
        <taxon>Bombilactobacillus</taxon>
    </lineage>
</organism>
<dbReference type="Pfam" id="PF16916">
    <property type="entry name" value="ZT_dimer"/>
    <property type="match status" value="1"/>
</dbReference>
<keyword evidence="6 7" id="KW-0472">Membrane</keyword>
<dbReference type="InterPro" id="IPR058533">
    <property type="entry name" value="Cation_efflux_TM"/>
</dbReference>
<proteinExistence type="inferred from homology"/>
<feature type="transmembrane region" description="Helical" evidence="7">
    <location>
        <begin position="87"/>
        <end position="106"/>
    </location>
</feature>
<dbReference type="InterPro" id="IPR027469">
    <property type="entry name" value="Cation_efflux_TMD_sf"/>
</dbReference>
<dbReference type="STRING" id="1218492.JG30_10530"/>
<comment type="caution">
    <text evidence="10">The sequence shown here is derived from an EMBL/GenBank/DDBJ whole genome shotgun (WGS) entry which is preliminary data.</text>
</comment>
<comment type="subcellular location">
    <subcellularLocation>
        <location evidence="1">Membrane</location>
        <topology evidence="1">Multi-pass membrane protein</topology>
    </subcellularLocation>
</comment>
<keyword evidence="3" id="KW-0813">Transport</keyword>
<name>A0A0F4LUP6_9LACO</name>
<dbReference type="FunFam" id="1.20.1510.10:FF:000006">
    <property type="entry name" value="Divalent cation efflux transporter"/>
    <property type="match status" value="1"/>
</dbReference>
<dbReference type="Proteomes" id="UP000033558">
    <property type="component" value="Unassembled WGS sequence"/>
</dbReference>
<protein>
    <submittedName>
        <fullName evidence="10">Cation diffusion facilitator family transporter</fullName>
    </submittedName>
</protein>
<feature type="transmembrane region" description="Helical" evidence="7">
    <location>
        <begin position="12"/>
        <end position="37"/>
    </location>
</feature>
<reference evidence="10 11" key="1">
    <citation type="submission" date="2015-01" db="EMBL/GenBank/DDBJ databases">
        <title>Comparative genomics of the lactic acid bacteria isolated from the honey bee gut.</title>
        <authorList>
            <person name="Ellegaard K.M."/>
            <person name="Tamarit D."/>
            <person name="Javelind E."/>
            <person name="Olofsson T."/>
            <person name="Andersson S.G."/>
            <person name="Vasquez A."/>
        </authorList>
    </citation>
    <scope>NUCLEOTIDE SEQUENCE [LARGE SCALE GENOMIC DNA]</scope>
    <source>
        <strain evidence="10 11">Bin4</strain>
    </source>
</reference>
<sequence>MIKQRYQQIKAAEGGALLSLVAYFCIAILKLLVSFYAHSEALRADGLNNFTDLISSITVLIGLQISRKPSDQEHHYGHWKSENIASLVTSLIMVMVGLQVCINALINIFQNETSMPDPWAGLAGLVSAGIMVFVYEFNRRLARKVHSTALLAAAKDNLSDVWTSLGTAVAVIAAALKIPWLDNGAALVIGGLILKTAWDIFRDSSFSLSDGFDEKKLVQYQQAVAQIPFVRGVKKIRGRSYGDNIFLEVVVLMDPDLTVRRSHAVTEQIEHLLQNKYHIFDVDVHVEPTVN</sequence>
<dbReference type="Gene3D" id="1.20.1510.10">
    <property type="entry name" value="Cation efflux protein transmembrane domain"/>
    <property type="match status" value="1"/>
</dbReference>
<dbReference type="SUPFAM" id="SSF160240">
    <property type="entry name" value="Cation efflux protein cytoplasmic domain-like"/>
    <property type="match status" value="1"/>
</dbReference>
<dbReference type="GO" id="GO:0008324">
    <property type="term" value="F:monoatomic cation transmembrane transporter activity"/>
    <property type="evidence" value="ECO:0007669"/>
    <property type="project" value="InterPro"/>
</dbReference>
<evidence type="ECO:0000313" key="10">
    <source>
        <dbReference type="EMBL" id="KJY61994.1"/>
    </source>
</evidence>
<feature type="domain" description="Cation efflux protein cytoplasmic" evidence="9">
    <location>
        <begin position="214"/>
        <end position="288"/>
    </location>
</feature>
<feature type="transmembrane region" description="Helical" evidence="7">
    <location>
        <begin position="118"/>
        <end position="137"/>
    </location>
</feature>
<dbReference type="InterPro" id="IPR050291">
    <property type="entry name" value="CDF_Transporter"/>
</dbReference>
<evidence type="ECO:0000256" key="2">
    <source>
        <dbReference type="ARBA" id="ARBA00008114"/>
    </source>
</evidence>
<gene>
    <name evidence="10" type="ORF">JG30_10530</name>
</gene>
<dbReference type="PANTHER" id="PTHR43840">
    <property type="entry name" value="MITOCHONDRIAL METAL TRANSPORTER 1-RELATED"/>
    <property type="match status" value="1"/>
</dbReference>
<dbReference type="PATRIC" id="fig|1218492.5.peg.1196"/>
<dbReference type="AlphaFoldDB" id="A0A0F4LUP6"/>
<dbReference type="PANTHER" id="PTHR43840:SF50">
    <property type="entry name" value="MANGANESE EFFLUX SYSTEM PROTEIN MNES"/>
    <property type="match status" value="1"/>
</dbReference>
<dbReference type="HOGENOM" id="CLU_013430_3_5_9"/>
<evidence type="ECO:0000259" key="8">
    <source>
        <dbReference type="Pfam" id="PF01545"/>
    </source>
</evidence>
<comment type="similarity">
    <text evidence="2">Belongs to the cation diffusion facilitator (CDF) transporter (TC 2.A.4) family.</text>
</comment>
<evidence type="ECO:0000256" key="6">
    <source>
        <dbReference type="ARBA" id="ARBA00023136"/>
    </source>
</evidence>
<dbReference type="SUPFAM" id="SSF161111">
    <property type="entry name" value="Cation efflux protein transmembrane domain-like"/>
    <property type="match status" value="1"/>
</dbReference>
<evidence type="ECO:0000256" key="7">
    <source>
        <dbReference type="SAM" id="Phobius"/>
    </source>
</evidence>
<dbReference type="EMBL" id="JXJQ01000008">
    <property type="protein sequence ID" value="KJY61994.1"/>
    <property type="molecule type" value="Genomic_DNA"/>
</dbReference>
<dbReference type="InterPro" id="IPR036837">
    <property type="entry name" value="Cation_efflux_CTD_sf"/>
</dbReference>
<dbReference type="NCBIfam" id="TIGR01297">
    <property type="entry name" value="CDF"/>
    <property type="match status" value="1"/>
</dbReference>
<evidence type="ECO:0000256" key="3">
    <source>
        <dbReference type="ARBA" id="ARBA00022448"/>
    </source>
</evidence>
<evidence type="ECO:0000256" key="5">
    <source>
        <dbReference type="ARBA" id="ARBA00022989"/>
    </source>
</evidence>
<evidence type="ECO:0000259" key="9">
    <source>
        <dbReference type="Pfam" id="PF16916"/>
    </source>
</evidence>
<dbReference type="Gene3D" id="3.30.70.1350">
    <property type="entry name" value="Cation efflux protein, cytoplasmic domain"/>
    <property type="match status" value="1"/>
</dbReference>
<accession>A0A0F4LUP6</accession>
<keyword evidence="4 7" id="KW-0812">Transmembrane</keyword>
<feature type="domain" description="Cation efflux protein transmembrane" evidence="8">
    <location>
        <begin position="17"/>
        <end position="208"/>
    </location>
</feature>
<dbReference type="GO" id="GO:0016020">
    <property type="term" value="C:membrane"/>
    <property type="evidence" value="ECO:0007669"/>
    <property type="project" value="UniProtKB-SubCell"/>
</dbReference>
<evidence type="ECO:0000256" key="1">
    <source>
        <dbReference type="ARBA" id="ARBA00004141"/>
    </source>
</evidence>
<evidence type="ECO:0000313" key="11">
    <source>
        <dbReference type="Proteomes" id="UP000033558"/>
    </source>
</evidence>
<keyword evidence="5 7" id="KW-1133">Transmembrane helix</keyword>
<dbReference type="InterPro" id="IPR002524">
    <property type="entry name" value="Cation_efflux"/>
</dbReference>
<dbReference type="OrthoDB" id="9806522at2"/>
<keyword evidence="11" id="KW-1185">Reference proteome</keyword>
<dbReference type="InterPro" id="IPR027470">
    <property type="entry name" value="Cation_efflux_CTD"/>
</dbReference>
<dbReference type="RefSeq" id="WP_046316815.1">
    <property type="nucleotide sequence ID" value="NZ_JBHSZT010000001.1"/>
</dbReference>
<evidence type="ECO:0000256" key="4">
    <source>
        <dbReference type="ARBA" id="ARBA00022692"/>
    </source>
</evidence>